<accession>A0AAV0ZIJ6</accession>
<organism evidence="1 2">
    <name type="scientific">Vicia faba</name>
    <name type="common">Broad bean</name>
    <name type="synonym">Faba vulgaris</name>
    <dbReference type="NCBI Taxonomy" id="3906"/>
    <lineage>
        <taxon>Eukaryota</taxon>
        <taxon>Viridiplantae</taxon>
        <taxon>Streptophyta</taxon>
        <taxon>Embryophyta</taxon>
        <taxon>Tracheophyta</taxon>
        <taxon>Spermatophyta</taxon>
        <taxon>Magnoliopsida</taxon>
        <taxon>eudicotyledons</taxon>
        <taxon>Gunneridae</taxon>
        <taxon>Pentapetalae</taxon>
        <taxon>rosids</taxon>
        <taxon>fabids</taxon>
        <taxon>Fabales</taxon>
        <taxon>Fabaceae</taxon>
        <taxon>Papilionoideae</taxon>
        <taxon>50 kb inversion clade</taxon>
        <taxon>NPAAA clade</taxon>
        <taxon>Hologalegina</taxon>
        <taxon>IRL clade</taxon>
        <taxon>Fabeae</taxon>
        <taxon>Vicia</taxon>
    </lineage>
</organism>
<reference evidence="1 2" key="1">
    <citation type="submission" date="2023-01" db="EMBL/GenBank/DDBJ databases">
        <authorList>
            <person name="Kreplak J."/>
        </authorList>
    </citation>
    <scope>NUCLEOTIDE SEQUENCE [LARGE SCALE GENOMIC DNA]</scope>
</reference>
<evidence type="ECO:0000313" key="1">
    <source>
        <dbReference type="EMBL" id="CAI8596562.1"/>
    </source>
</evidence>
<dbReference type="Proteomes" id="UP001157006">
    <property type="component" value="Chromosome 2"/>
</dbReference>
<name>A0AAV0ZIJ6_VICFA</name>
<sequence>MLNTLAIVSSNISNFTNESLHKPLSSVKNPNFLNSLQHSSLTLFMPCVTSSSPKPIYLEAKQQDLDNHIVLIDDEIPPPKPPDSIPNMNKIHSPEVSTKEKIHSPFDFDFAIPPKPPYFNFDYASCVMPPPPPTKVYKLMMQQRWYQFDFALSTRLADYMGKE</sequence>
<keyword evidence="2" id="KW-1185">Reference proteome</keyword>
<proteinExistence type="predicted"/>
<protein>
    <submittedName>
        <fullName evidence="1">Uncharacterized protein</fullName>
    </submittedName>
</protein>
<dbReference type="EMBL" id="OX451737">
    <property type="protein sequence ID" value="CAI8596562.1"/>
    <property type="molecule type" value="Genomic_DNA"/>
</dbReference>
<evidence type="ECO:0000313" key="2">
    <source>
        <dbReference type="Proteomes" id="UP001157006"/>
    </source>
</evidence>
<dbReference type="AlphaFoldDB" id="A0AAV0ZIJ6"/>
<gene>
    <name evidence="1" type="ORF">VFH_II040840</name>
</gene>